<reference evidence="1 2" key="1">
    <citation type="submission" date="2017-02" db="EMBL/GenBank/DDBJ databases">
        <title>Genomes of Trichoderma spp. with biocontrol activity.</title>
        <authorList>
            <person name="Gardiner D."/>
            <person name="Kazan K."/>
            <person name="Vos C."/>
            <person name="Harvey P."/>
        </authorList>
    </citation>
    <scope>NUCLEOTIDE SEQUENCE [LARGE SCALE GENOMIC DNA]</scope>
    <source>
        <strain evidence="1 2">A5MH</strain>
    </source>
</reference>
<accession>A0A0W7VJP8</accession>
<dbReference type="OrthoDB" id="2364174at2759"/>
<evidence type="ECO:0000313" key="1">
    <source>
        <dbReference type="EMBL" id="PNP39328.1"/>
    </source>
</evidence>
<protein>
    <submittedName>
        <fullName evidence="1">Uncharacterized protein</fullName>
    </submittedName>
</protein>
<comment type="caution">
    <text evidence="1">The sequence shown here is derived from an EMBL/GenBank/DDBJ whole genome shotgun (WGS) entry which is preliminary data.</text>
</comment>
<dbReference type="AlphaFoldDB" id="A0A0W7VJP8"/>
<dbReference type="EMBL" id="MTYH01000083">
    <property type="protein sequence ID" value="PNP39328.1"/>
    <property type="molecule type" value="Genomic_DNA"/>
</dbReference>
<proteinExistence type="predicted"/>
<evidence type="ECO:0000313" key="2">
    <source>
        <dbReference type="Proteomes" id="UP000236546"/>
    </source>
</evidence>
<sequence length="314" mass="34760">MGRLPPVTKFSLAVRKNIRDEWENRKADYENRISAVLGESWKIDIDLRQVCAYAEDGYAAEAPGSMISAYIDGVLYQLDRFLTKHGDKGKEELNTIASARTITMDLDEGQRFSYCGCAISATGSLVILFREGYLGTNIDDACSLDNLENALNAAPSTALASHQPMSFIARAAIRNDWDAQSEAIKRQLGEILGRDIALEPQFEQAFGKLSAAAGGGNGDASWQRNLGAYHSMYYESLASYLVYQKFGVDDMLREAFHEGIDKKTVAFRIVGKDELKHSTYNECAIEDGTLILQTTAEYYGTNIAEIANKLMELL</sequence>
<name>A0A0W7VJP8_9HYPO</name>
<gene>
    <name evidence="1" type="ORF">TGAMA5MH_08746</name>
</gene>
<organism evidence="1 2">
    <name type="scientific">Trichoderma gamsii</name>
    <dbReference type="NCBI Taxonomy" id="398673"/>
    <lineage>
        <taxon>Eukaryota</taxon>
        <taxon>Fungi</taxon>
        <taxon>Dikarya</taxon>
        <taxon>Ascomycota</taxon>
        <taxon>Pezizomycotina</taxon>
        <taxon>Sordariomycetes</taxon>
        <taxon>Hypocreomycetidae</taxon>
        <taxon>Hypocreales</taxon>
        <taxon>Hypocreaceae</taxon>
        <taxon>Trichoderma</taxon>
    </lineage>
</organism>
<dbReference type="Proteomes" id="UP000236546">
    <property type="component" value="Unassembled WGS sequence"/>
</dbReference>